<organism evidence="1 2">
    <name type="scientific">Entomophthora muscae</name>
    <dbReference type="NCBI Taxonomy" id="34485"/>
    <lineage>
        <taxon>Eukaryota</taxon>
        <taxon>Fungi</taxon>
        <taxon>Fungi incertae sedis</taxon>
        <taxon>Zoopagomycota</taxon>
        <taxon>Entomophthoromycotina</taxon>
        <taxon>Entomophthoromycetes</taxon>
        <taxon>Entomophthorales</taxon>
        <taxon>Entomophthoraceae</taxon>
        <taxon>Entomophthora</taxon>
    </lineage>
</organism>
<name>A0ACC2THH8_9FUNG</name>
<accession>A0ACC2THH8</accession>
<gene>
    <name evidence="1" type="ORF">DSO57_1009937</name>
</gene>
<protein>
    <submittedName>
        <fullName evidence="1">Uncharacterized protein</fullName>
    </submittedName>
</protein>
<dbReference type="Proteomes" id="UP001165960">
    <property type="component" value="Unassembled WGS sequence"/>
</dbReference>
<evidence type="ECO:0000313" key="2">
    <source>
        <dbReference type="Proteomes" id="UP001165960"/>
    </source>
</evidence>
<reference evidence="1" key="1">
    <citation type="submission" date="2022-04" db="EMBL/GenBank/DDBJ databases">
        <title>Genome of the entomopathogenic fungus Entomophthora muscae.</title>
        <authorList>
            <person name="Elya C."/>
            <person name="Lovett B.R."/>
            <person name="Lee E."/>
            <person name="Macias A.M."/>
            <person name="Hajek A.E."/>
            <person name="De Bivort B.L."/>
            <person name="Kasson M.T."/>
            <person name="De Fine Licht H.H."/>
            <person name="Stajich J.E."/>
        </authorList>
    </citation>
    <scope>NUCLEOTIDE SEQUENCE</scope>
    <source>
        <strain evidence="1">Berkeley</strain>
    </source>
</reference>
<keyword evidence="2" id="KW-1185">Reference proteome</keyword>
<proteinExistence type="predicted"/>
<sequence>MCILWEEVLLNLKMVHTVKIQQLGEYLSKIRDQVGNLETCECCHNGIDRHHLSKDLGVHAITSEITGKIYEYIVYTGVYGYGLGGVGQYQGGPGVLLGGV</sequence>
<comment type="caution">
    <text evidence="1">The sequence shown here is derived from an EMBL/GenBank/DDBJ whole genome shotgun (WGS) entry which is preliminary data.</text>
</comment>
<evidence type="ECO:0000313" key="1">
    <source>
        <dbReference type="EMBL" id="KAJ9074068.1"/>
    </source>
</evidence>
<dbReference type="EMBL" id="QTSX02002872">
    <property type="protein sequence ID" value="KAJ9074068.1"/>
    <property type="molecule type" value="Genomic_DNA"/>
</dbReference>